<organism evidence="1 2">
    <name type="scientific">Olsenella absiana</name>
    <dbReference type="NCBI Taxonomy" id="3115222"/>
    <lineage>
        <taxon>Bacteria</taxon>
        <taxon>Bacillati</taxon>
        <taxon>Actinomycetota</taxon>
        <taxon>Coriobacteriia</taxon>
        <taxon>Coriobacteriales</taxon>
        <taxon>Atopobiaceae</taxon>
        <taxon>Olsenella</taxon>
    </lineage>
</organism>
<proteinExistence type="predicted"/>
<protein>
    <submittedName>
        <fullName evidence="1">Uncharacterized protein</fullName>
    </submittedName>
</protein>
<keyword evidence="2" id="KW-1185">Reference proteome</keyword>
<evidence type="ECO:0000313" key="1">
    <source>
        <dbReference type="EMBL" id="MEE6148184.1"/>
    </source>
</evidence>
<dbReference type="RefSeq" id="WP_330958952.1">
    <property type="nucleotide sequence ID" value="NZ_JAZGJQ010000015.1"/>
</dbReference>
<gene>
    <name evidence="1" type="ORF">VXJ25_09365</name>
</gene>
<sequence>MMRDYDAMRAVLATAARGGRPSKYGDLWSAVRDESVLRSELARLGRDGLLDS</sequence>
<dbReference type="Proteomes" id="UP001332931">
    <property type="component" value="Unassembled WGS sequence"/>
</dbReference>
<dbReference type="EMBL" id="JAZGJQ010000015">
    <property type="protein sequence ID" value="MEE6148184.1"/>
    <property type="molecule type" value="Genomic_DNA"/>
</dbReference>
<reference evidence="1 2" key="1">
    <citation type="submission" date="2024-01" db="EMBL/GenBank/DDBJ databases">
        <title>Description of Olsenella sp. nov., isolated from pig feces.</title>
        <authorList>
            <person name="Chang Y.-H."/>
        </authorList>
    </citation>
    <scope>NUCLEOTIDE SEQUENCE [LARGE SCALE GENOMIC DNA]</scope>
    <source>
        <strain evidence="1 2">YH-ols2223</strain>
    </source>
</reference>
<comment type="caution">
    <text evidence="1">The sequence shown here is derived from an EMBL/GenBank/DDBJ whole genome shotgun (WGS) entry which is preliminary data.</text>
</comment>
<name>A0ABU7RCN7_9ACTN</name>
<accession>A0ABU7RCN7</accession>
<evidence type="ECO:0000313" key="2">
    <source>
        <dbReference type="Proteomes" id="UP001332931"/>
    </source>
</evidence>